<organism evidence="3 4">
    <name type="scientific">Arthrobacter woluwensis</name>
    <dbReference type="NCBI Taxonomy" id="156980"/>
    <lineage>
        <taxon>Bacteria</taxon>
        <taxon>Bacillati</taxon>
        <taxon>Actinomycetota</taxon>
        <taxon>Actinomycetes</taxon>
        <taxon>Micrococcales</taxon>
        <taxon>Micrococcaceae</taxon>
        <taxon>Arthrobacter</taxon>
    </lineage>
</organism>
<keyword evidence="4" id="KW-1185">Reference proteome</keyword>
<gene>
    <name evidence="3" type="ORF">SAMN04489745_1794</name>
</gene>
<evidence type="ECO:0000259" key="2">
    <source>
        <dbReference type="Pfam" id="PF22504"/>
    </source>
</evidence>
<proteinExistence type="predicted"/>
<dbReference type="Pfam" id="PF22504">
    <property type="entry name" value="DUF6993"/>
    <property type="match status" value="1"/>
</dbReference>
<dbReference type="RefSeq" id="WP_066210556.1">
    <property type="nucleotide sequence ID" value="NZ_FNSN01000003.1"/>
</dbReference>
<dbReference type="InterPro" id="IPR054262">
    <property type="entry name" value="DUF6993"/>
</dbReference>
<feature type="compositionally biased region" description="Basic and acidic residues" evidence="1">
    <location>
        <begin position="11"/>
        <end position="28"/>
    </location>
</feature>
<feature type="compositionally biased region" description="Basic and acidic residues" evidence="1">
    <location>
        <begin position="81"/>
        <end position="93"/>
    </location>
</feature>
<evidence type="ECO:0000256" key="1">
    <source>
        <dbReference type="SAM" id="MobiDB-lite"/>
    </source>
</evidence>
<sequence length="180" mass="18064">MKPSAAAPHSSFREPVLHRAWSESDVQRGGHSRRLLAAGAVSLGLLLSACSSPAPAPVEPGSPATTAGAGSGATPNPAEQARQKVEASVEKSLKGVSKPSTDAVRKAMQAAVGPGVTVEVSNSVTPTGLEADAVVAAAVVVPKNCVFVYLREGTVSSKTLPTLSNGKCFIGDQGAPRAGS</sequence>
<evidence type="ECO:0000313" key="4">
    <source>
        <dbReference type="Proteomes" id="UP000182652"/>
    </source>
</evidence>
<protein>
    <recommendedName>
        <fullName evidence="2">DUF6993 domain-containing protein</fullName>
    </recommendedName>
</protein>
<feature type="region of interest" description="Disordered" evidence="1">
    <location>
        <begin position="52"/>
        <end position="101"/>
    </location>
</feature>
<dbReference type="AlphaFoldDB" id="A0A1H4NW78"/>
<name>A0A1H4NW78_9MICC</name>
<reference evidence="3 4" key="1">
    <citation type="submission" date="2016-10" db="EMBL/GenBank/DDBJ databases">
        <authorList>
            <person name="de Groot N.N."/>
        </authorList>
    </citation>
    <scope>NUCLEOTIDE SEQUENCE [LARGE SCALE GENOMIC DNA]</scope>
    <source>
        <strain evidence="3 4">DSM 10495</strain>
    </source>
</reference>
<dbReference type="EMBL" id="FNSN01000003">
    <property type="protein sequence ID" value="SEB99409.1"/>
    <property type="molecule type" value="Genomic_DNA"/>
</dbReference>
<feature type="region of interest" description="Disordered" evidence="1">
    <location>
        <begin position="1"/>
        <end position="30"/>
    </location>
</feature>
<dbReference type="Proteomes" id="UP000182652">
    <property type="component" value="Unassembled WGS sequence"/>
</dbReference>
<accession>A0A1H4NW78</accession>
<feature type="compositionally biased region" description="Low complexity" evidence="1">
    <location>
        <begin position="61"/>
        <end position="75"/>
    </location>
</feature>
<dbReference type="STRING" id="156980.SAMN04489745_1794"/>
<evidence type="ECO:0000313" key="3">
    <source>
        <dbReference type="EMBL" id="SEB99409.1"/>
    </source>
</evidence>
<feature type="domain" description="DUF6993" evidence="2">
    <location>
        <begin position="90"/>
        <end position="172"/>
    </location>
</feature>